<protein>
    <submittedName>
        <fullName evidence="10">Sugar ABC transporter permease</fullName>
    </submittedName>
</protein>
<keyword evidence="6 7" id="KW-0472">Membrane</keyword>
<dbReference type="AlphaFoldDB" id="A0A5J5IW32"/>
<dbReference type="PANTHER" id="PTHR30193">
    <property type="entry name" value="ABC TRANSPORTER PERMEASE PROTEIN"/>
    <property type="match status" value="1"/>
</dbReference>
<dbReference type="Proteomes" id="UP000327039">
    <property type="component" value="Unassembled WGS sequence"/>
</dbReference>
<feature type="region of interest" description="Disordered" evidence="8">
    <location>
        <begin position="1"/>
        <end position="42"/>
    </location>
</feature>
<evidence type="ECO:0000259" key="9">
    <source>
        <dbReference type="PROSITE" id="PS50928"/>
    </source>
</evidence>
<keyword evidence="11" id="KW-1185">Reference proteome</keyword>
<accession>A0A5J5IW32</accession>
<sequence length="392" mass="42074">MTAPSSARVDPRSAGAAPRGETGRPGSRHGGGRRAGSPRGIRRGIHGNQAAAGWLFVLPVIVILGVFMLVPVLMALWVSVSDWGGRGSPLSPNVGFVGLENYAAVTADGGLPTRDFGIALRNNAWYVLLVVPLQTALSLFLALLVNRAILRGRGFFRTAFYFPSVTSSVAITVLWLFLFSSSGVVNTVLSWIGITGPNWFNDPSGVVHNVLGAVGIDSGPAFLTGGGFLGITWWDWLAGPSVAMSAFVLMAVFTTSGTFMLLFLAGLQNIGGETEEAAMVDGASSWQRFWRVTLPQLKPVLFTVLTLGLIGCWQVFDQIYTGTQGGPSKTTLTPAYLSYQAAFGSQDWGQGAAIAFMLFAIIVFFTIVQRIVLRDRPVSARRARQYQVRQQP</sequence>
<comment type="subcellular location">
    <subcellularLocation>
        <location evidence="1 7">Cell membrane</location>
        <topology evidence="1 7">Multi-pass membrane protein</topology>
    </subcellularLocation>
</comment>
<dbReference type="EMBL" id="VYRZ01000001">
    <property type="protein sequence ID" value="KAA9089035.1"/>
    <property type="molecule type" value="Genomic_DNA"/>
</dbReference>
<dbReference type="GO" id="GO:0055085">
    <property type="term" value="P:transmembrane transport"/>
    <property type="evidence" value="ECO:0007669"/>
    <property type="project" value="InterPro"/>
</dbReference>
<keyword evidence="5 7" id="KW-1133">Transmembrane helix</keyword>
<evidence type="ECO:0000256" key="8">
    <source>
        <dbReference type="SAM" id="MobiDB-lite"/>
    </source>
</evidence>
<dbReference type="OrthoDB" id="9805974at2"/>
<dbReference type="Gene3D" id="1.10.3720.10">
    <property type="entry name" value="MetI-like"/>
    <property type="match status" value="1"/>
</dbReference>
<feature type="transmembrane region" description="Helical" evidence="7">
    <location>
        <begin position="124"/>
        <end position="146"/>
    </location>
</feature>
<evidence type="ECO:0000256" key="1">
    <source>
        <dbReference type="ARBA" id="ARBA00004651"/>
    </source>
</evidence>
<evidence type="ECO:0000256" key="7">
    <source>
        <dbReference type="RuleBase" id="RU363032"/>
    </source>
</evidence>
<dbReference type="CDD" id="cd06261">
    <property type="entry name" value="TM_PBP2"/>
    <property type="match status" value="1"/>
</dbReference>
<feature type="domain" description="ABC transmembrane type-1" evidence="9">
    <location>
        <begin position="120"/>
        <end position="369"/>
    </location>
</feature>
<feature type="transmembrane region" description="Helical" evidence="7">
    <location>
        <begin position="352"/>
        <end position="373"/>
    </location>
</feature>
<evidence type="ECO:0000313" key="10">
    <source>
        <dbReference type="EMBL" id="KAA9089035.1"/>
    </source>
</evidence>
<feature type="transmembrane region" description="Helical" evidence="7">
    <location>
        <begin position="158"/>
        <end position="178"/>
    </location>
</feature>
<gene>
    <name evidence="10" type="ORF">F6B42_00560</name>
</gene>
<evidence type="ECO:0000313" key="11">
    <source>
        <dbReference type="Proteomes" id="UP000327039"/>
    </source>
</evidence>
<reference evidence="11" key="1">
    <citation type="submission" date="2019-09" db="EMBL/GenBank/DDBJ databases">
        <title>Mumia zhuanghuii sp. nov. isolated from the intestinal contents of plateau pika (Ochotona curzoniae) in the Qinghai-Tibet plateau of China.</title>
        <authorList>
            <person name="Tian Z."/>
        </authorList>
    </citation>
    <scope>NUCLEOTIDE SEQUENCE [LARGE SCALE GENOMIC DNA]</scope>
    <source>
        <strain evidence="11">DSM 25564</strain>
    </source>
</reference>
<dbReference type="InterPro" id="IPR035906">
    <property type="entry name" value="MetI-like_sf"/>
</dbReference>
<feature type="transmembrane region" description="Helical" evidence="7">
    <location>
        <begin position="52"/>
        <end position="78"/>
    </location>
</feature>
<dbReference type="InterPro" id="IPR000515">
    <property type="entry name" value="MetI-like"/>
</dbReference>
<name>A0A5J5IW32_9MICO</name>
<feature type="transmembrane region" description="Helical" evidence="7">
    <location>
        <begin position="242"/>
        <end position="264"/>
    </location>
</feature>
<keyword evidence="4 7" id="KW-0812">Transmembrane</keyword>
<evidence type="ECO:0000256" key="5">
    <source>
        <dbReference type="ARBA" id="ARBA00022989"/>
    </source>
</evidence>
<keyword evidence="2 7" id="KW-0813">Transport</keyword>
<dbReference type="PROSITE" id="PS50928">
    <property type="entry name" value="ABC_TM1"/>
    <property type="match status" value="1"/>
</dbReference>
<dbReference type="RefSeq" id="WP_150417656.1">
    <property type="nucleotide sequence ID" value="NZ_VYRZ01000001.1"/>
</dbReference>
<evidence type="ECO:0000256" key="6">
    <source>
        <dbReference type="ARBA" id="ARBA00023136"/>
    </source>
</evidence>
<organism evidence="10 11">
    <name type="scientific">Microbacterium radiodurans</name>
    <dbReference type="NCBI Taxonomy" id="661398"/>
    <lineage>
        <taxon>Bacteria</taxon>
        <taxon>Bacillati</taxon>
        <taxon>Actinomycetota</taxon>
        <taxon>Actinomycetes</taxon>
        <taxon>Micrococcales</taxon>
        <taxon>Microbacteriaceae</taxon>
        <taxon>Microbacterium</taxon>
    </lineage>
</organism>
<keyword evidence="3" id="KW-1003">Cell membrane</keyword>
<comment type="similarity">
    <text evidence="7">Belongs to the binding-protein-dependent transport system permease family.</text>
</comment>
<feature type="transmembrane region" description="Helical" evidence="7">
    <location>
        <begin position="297"/>
        <end position="316"/>
    </location>
</feature>
<dbReference type="Pfam" id="PF00528">
    <property type="entry name" value="BPD_transp_1"/>
    <property type="match status" value="1"/>
</dbReference>
<comment type="caution">
    <text evidence="10">The sequence shown here is derived from an EMBL/GenBank/DDBJ whole genome shotgun (WGS) entry which is preliminary data.</text>
</comment>
<proteinExistence type="inferred from homology"/>
<evidence type="ECO:0000256" key="2">
    <source>
        <dbReference type="ARBA" id="ARBA00022448"/>
    </source>
</evidence>
<dbReference type="GO" id="GO:0005886">
    <property type="term" value="C:plasma membrane"/>
    <property type="evidence" value="ECO:0007669"/>
    <property type="project" value="UniProtKB-SubCell"/>
</dbReference>
<evidence type="ECO:0000256" key="3">
    <source>
        <dbReference type="ARBA" id="ARBA00022475"/>
    </source>
</evidence>
<dbReference type="SUPFAM" id="SSF161098">
    <property type="entry name" value="MetI-like"/>
    <property type="match status" value="1"/>
</dbReference>
<evidence type="ECO:0000256" key="4">
    <source>
        <dbReference type="ARBA" id="ARBA00022692"/>
    </source>
</evidence>
<dbReference type="InterPro" id="IPR051393">
    <property type="entry name" value="ABC_transporter_permease"/>
</dbReference>
<dbReference type="PANTHER" id="PTHR30193:SF37">
    <property type="entry name" value="INNER MEMBRANE ABC TRANSPORTER PERMEASE PROTEIN YCJO"/>
    <property type="match status" value="1"/>
</dbReference>